<dbReference type="InterPro" id="IPR029063">
    <property type="entry name" value="SAM-dependent_MTases_sf"/>
</dbReference>
<dbReference type="PANTHER" id="PTHR43667:SF2">
    <property type="entry name" value="FATTY ACID C-METHYL TRANSFERASE"/>
    <property type="match status" value="1"/>
</dbReference>
<evidence type="ECO:0000256" key="2">
    <source>
        <dbReference type="ARBA" id="ARBA00022603"/>
    </source>
</evidence>
<dbReference type="OrthoDB" id="9782855at2"/>
<evidence type="ECO:0000256" key="1">
    <source>
        <dbReference type="ARBA" id="ARBA00010815"/>
    </source>
</evidence>
<sequence>MINSVSLGLGKKASRRGSMVDKAAKKAVFAILKRLEIGHLVLEDGDNTYTFGESLVSAQYHAHITVHDNHAYKDVFTNTSIGAGEAYMKGYWSTPDLTAVIRLMCANLSVINEVDANRPIWSRWASKAFHALNANTKGGSRKNIAAHYDLGNDFFELFLDPTMMYSAAIYPSSEATLYEASVHKLDRICQKLELKPDDHLLEIGTGWGGMAIHAAQNYGCQVTTTTISKEQYEFAKARVLELGLQDRITLLLEDYRDLSGQYDKLVSIEMIEAVGHEYYNSYFSKCSELLRADGLMLIQAITIADQRYDYARKSVDFIQRYIFPGGCLPSNAVIAEKIATKTDMQIVAVEDITEHYADTLADWRERFHSAIETVRQQGFDDVFCRMWDYYLAYCEGGFRERAISTGQFVFAKPHYRFSHR</sequence>
<dbReference type="AlphaFoldDB" id="A0A0K6IT16"/>
<evidence type="ECO:0000256" key="4">
    <source>
        <dbReference type="ARBA" id="ARBA00022691"/>
    </source>
</evidence>
<dbReference type="PIRSF" id="PIRSF003085">
    <property type="entry name" value="CMAS"/>
    <property type="match status" value="1"/>
</dbReference>
<comment type="similarity">
    <text evidence="1">Belongs to the CFA/CMAS family.</text>
</comment>
<dbReference type="STRING" id="1137284.GCA_001418205_03449"/>
<dbReference type="GO" id="GO:0008168">
    <property type="term" value="F:methyltransferase activity"/>
    <property type="evidence" value="ECO:0007669"/>
    <property type="project" value="UniProtKB-KW"/>
</dbReference>
<dbReference type="Proteomes" id="UP000182769">
    <property type="component" value="Unassembled WGS sequence"/>
</dbReference>
<protein>
    <submittedName>
        <fullName evidence="7">Cyclopropane fatty-acyl-phospholipid synthase and related methyltransferases</fullName>
    </submittedName>
</protein>
<dbReference type="Pfam" id="PF02353">
    <property type="entry name" value="CMAS"/>
    <property type="match status" value="1"/>
</dbReference>
<dbReference type="InterPro" id="IPR050723">
    <property type="entry name" value="CFA/CMAS"/>
</dbReference>
<keyword evidence="4" id="KW-0949">S-adenosyl-L-methionine</keyword>
<evidence type="ECO:0000313" key="7">
    <source>
        <dbReference type="EMBL" id="CUB06204.1"/>
    </source>
</evidence>
<feature type="active site" evidence="6">
    <location>
        <position position="394"/>
    </location>
</feature>
<dbReference type="EMBL" id="CYHG01000016">
    <property type="protein sequence ID" value="CUB06204.1"/>
    <property type="molecule type" value="Genomic_DNA"/>
</dbReference>
<dbReference type="InterPro" id="IPR003333">
    <property type="entry name" value="CMAS"/>
</dbReference>
<keyword evidence="2 7" id="KW-0489">Methyltransferase</keyword>
<gene>
    <name evidence="7" type="ORF">Ga0061065_11618</name>
</gene>
<dbReference type="GO" id="GO:0008610">
    <property type="term" value="P:lipid biosynthetic process"/>
    <property type="evidence" value="ECO:0007669"/>
    <property type="project" value="InterPro"/>
</dbReference>
<name>A0A0K6IT16_9GAMM</name>
<dbReference type="PANTHER" id="PTHR43667">
    <property type="entry name" value="CYCLOPROPANE-FATTY-ACYL-PHOSPHOLIPID SYNTHASE"/>
    <property type="match status" value="1"/>
</dbReference>
<accession>A0A0K6IT16</accession>
<keyword evidence="5" id="KW-0443">Lipid metabolism</keyword>
<dbReference type="Gene3D" id="3.40.50.150">
    <property type="entry name" value="Vaccinia Virus protein VP39"/>
    <property type="match status" value="1"/>
</dbReference>
<evidence type="ECO:0000313" key="8">
    <source>
        <dbReference type="Proteomes" id="UP000182769"/>
    </source>
</evidence>
<keyword evidence="8" id="KW-1185">Reference proteome</keyword>
<evidence type="ECO:0000256" key="3">
    <source>
        <dbReference type="ARBA" id="ARBA00022679"/>
    </source>
</evidence>
<dbReference type="SUPFAM" id="SSF53335">
    <property type="entry name" value="S-adenosyl-L-methionine-dependent methyltransferases"/>
    <property type="match status" value="1"/>
</dbReference>
<reference evidence="8" key="1">
    <citation type="submission" date="2015-08" db="EMBL/GenBank/DDBJ databases">
        <authorList>
            <person name="Varghese N."/>
        </authorList>
    </citation>
    <scope>NUCLEOTIDE SEQUENCE [LARGE SCALE GENOMIC DNA]</scope>
    <source>
        <strain evidence="8">JCM 18476</strain>
    </source>
</reference>
<organism evidence="7 8">
    <name type="scientific">Marinomonas fungiae</name>
    <dbReference type="NCBI Taxonomy" id="1137284"/>
    <lineage>
        <taxon>Bacteria</taxon>
        <taxon>Pseudomonadati</taxon>
        <taxon>Pseudomonadota</taxon>
        <taxon>Gammaproteobacteria</taxon>
        <taxon>Oceanospirillales</taxon>
        <taxon>Oceanospirillaceae</taxon>
        <taxon>Marinomonas</taxon>
    </lineage>
</organism>
<evidence type="ECO:0000256" key="6">
    <source>
        <dbReference type="PIRSR" id="PIRSR003085-1"/>
    </source>
</evidence>
<evidence type="ECO:0000256" key="5">
    <source>
        <dbReference type="ARBA" id="ARBA00023098"/>
    </source>
</evidence>
<proteinExistence type="inferred from homology"/>
<keyword evidence="3 7" id="KW-0808">Transferase</keyword>
<dbReference type="GO" id="GO:0032259">
    <property type="term" value="P:methylation"/>
    <property type="evidence" value="ECO:0007669"/>
    <property type="project" value="UniProtKB-KW"/>
</dbReference>
<dbReference type="CDD" id="cd02440">
    <property type="entry name" value="AdoMet_MTases"/>
    <property type="match status" value="1"/>
</dbReference>
<dbReference type="RefSeq" id="WP_055464462.1">
    <property type="nucleotide sequence ID" value="NZ_CYHG01000016.1"/>
</dbReference>